<proteinExistence type="inferred from homology"/>
<keyword evidence="2" id="KW-1003">Cell membrane</keyword>
<reference evidence="9 10" key="1">
    <citation type="journal article" date="2016" name="Int. J. Syst. Evol. Microbiol.">
        <title>Caldimicrobium thiodismutans sp. nov., a sulfur-disproportionating bacterium isolated from a hot spring, and emended description of the genus Caldimicrobium.</title>
        <authorList>
            <person name="Kojima H."/>
            <person name="Umezawa K."/>
            <person name="Fukui M."/>
        </authorList>
    </citation>
    <scope>NUCLEOTIDE SEQUENCE [LARGE SCALE GENOMIC DNA]</scope>
    <source>
        <strain evidence="9 10">TF1</strain>
    </source>
</reference>
<dbReference type="InterPro" id="IPR002898">
    <property type="entry name" value="MotA_ExbB_proton_chnl"/>
</dbReference>
<evidence type="ECO:0000256" key="4">
    <source>
        <dbReference type="ARBA" id="ARBA00022989"/>
    </source>
</evidence>
<protein>
    <recommendedName>
        <fullName evidence="8">MotA/TolQ/ExbB proton channel domain-containing protein</fullName>
    </recommendedName>
</protein>
<keyword evidence="10" id="KW-1185">Reference proteome</keyword>
<evidence type="ECO:0000256" key="2">
    <source>
        <dbReference type="ARBA" id="ARBA00022475"/>
    </source>
</evidence>
<evidence type="ECO:0000313" key="9">
    <source>
        <dbReference type="EMBL" id="BAU23647.1"/>
    </source>
</evidence>
<dbReference type="PATRIC" id="fig|1653476.3.peg.1328"/>
<feature type="domain" description="MotA/TolQ/ExbB proton channel" evidence="8">
    <location>
        <begin position="105"/>
        <end position="209"/>
    </location>
</feature>
<evidence type="ECO:0000259" key="8">
    <source>
        <dbReference type="Pfam" id="PF01618"/>
    </source>
</evidence>
<dbReference type="InterPro" id="IPR050790">
    <property type="entry name" value="ExbB/TolQ_transport"/>
</dbReference>
<evidence type="ECO:0000256" key="7">
    <source>
        <dbReference type="SAM" id="Phobius"/>
    </source>
</evidence>
<organism evidence="9 10">
    <name type="scientific">Caldimicrobium thiodismutans</name>
    <dbReference type="NCBI Taxonomy" id="1653476"/>
    <lineage>
        <taxon>Bacteria</taxon>
        <taxon>Pseudomonadati</taxon>
        <taxon>Thermodesulfobacteriota</taxon>
        <taxon>Thermodesulfobacteria</taxon>
        <taxon>Thermodesulfobacteriales</taxon>
        <taxon>Thermodesulfobacteriaceae</taxon>
        <taxon>Caldimicrobium</taxon>
    </lineage>
</organism>
<evidence type="ECO:0000313" key="10">
    <source>
        <dbReference type="Proteomes" id="UP000068196"/>
    </source>
</evidence>
<accession>A0A0U5AYT6</accession>
<dbReference type="AlphaFoldDB" id="A0A0U5AYT6"/>
<keyword evidence="5 7" id="KW-0472">Membrane</keyword>
<gene>
    <name evidence="9" type="ORF">THC_1279</name>
</gene>
<evidence type="ECO:0000256" key="5">
    <source>
        <dbReference type="ARBA" id="ARBA00023136"/>
    </source>
</evidence>
<evidence type="ECO:0000256" key="1">
    <source>
        <dbReference type="ARBA" id="ARBA00004651"/>
    </source>
</evidence>
<evidence type="ECO:0000256" key="6">
    <source>
        <dbReference type="RuleBase" id="RU004057"/>
    </source>
</evidence>
<comment type="similarity">
    <text evidence="6">Belongs to the exbB/tolQ family.</text>
</comment>
<name>A0A0U5AYT6_9BACT</name>
<dbReference type="GO" id="GO:0017038">
    <property type="term" value="P:protein import"/>
    <property type="evidence" value="ECO:0007669"/>
    <property type="project" value="TreeGrafter"/>
</dbReference>
<dbReference type="Pfam" id="PF01618">
    <property type="entry name" value="MotA_ExbB"/>
    <property type="match status" value="1"/>
</dbReference>
<evidence type="ECO:0000256" key="3">
    <source>
        <dbReference type="ARBA" id="ARBA00022692"/>
    </source>
</evidence>
<feature type="transmembrane region" description="Helical" evidence="7">
    <location>
        <begin position="172"/>
        <end position="197"/>
    </location>
</feature>
<dbReference type="RefSeq" id="WP_068514966.1">
    <property type="nucleotide sequence ID" value="NZ_AP014945.1"/>
</dbReference>
<dbReference type="EMBL" id="AP014945">
    <property type="protein sequence ID" value="BAU23647.1"/>
    <property type="molecule type" value="Genomic_DNA"/>
</dbReference>
<dbReference type="PANTHER" id="PTHR30625:SF3">
    <property type="entry name" value="TOL-PAL SYSTEM PROTEIN TOLQ"/>
    <property type="match status" value="1"/>
</dbReference>
<feature type="transmembrane region" description="Helical" evidence="7">
    <location>
        <begin position="129"/>
        <end position="152"/>
    </location>
</feature>
<keyword evidence="4 7" id="KW-1133">Transmembrane helix</keyword>
<feature type="transmembrane region" description="Helical" evidence="7">
    <location>
        <begin position="6"/>
        <end position="33"/>
    </location>
</feature>
<sequence>MEFLKFFFQIGLTGKLVLLFLFFMSFLSWYYIFLNFISLRSFKSAIENWDNRLERIKEFSLFVKEVKGQSGDLLSQSFKKFLTRFAEVYNFYSIEKKGAESFRTEAEKEVDECALIEQERVVLNLGKGLGYLATTASTAPFIGLFGTVWGIMRSFHEIGLKGSASLATVAPGIAEALINTAMGLFVAIPAGIAYNYFVLKKEKLSKELELTYRKILIISKREFLKD</sequence>
<dbReference type="STRING" id="1653476.THC_1279"/>
<keyword evidence="6" id="KW-0813">Transport</keyword>
<dbReference type="GO" id="GO:0005886">
    <property type="term" value="C:plasma membrane"/>
    <property type="evidence" value="ECO:0007669"/>
    <property type="project" value="UniProtKB-SubCell"/>
</dbReference>
<dbReference type="PANTHER" id="PTHR30625">
    <property type="entry name" value="PROTEIN TOLQ"/>
    <property type="match status" value="1"/>
</dbReference>
<keyword evidence="3 7" id="KW-0812">Transmembrane</keyword>
<dbReference type="Proteomes" id="UP000068196">
    <property type="component" value="Chromosome"/>
</dbReference>
<comment type="subcellular location">
    <subcellularLocation>
        <location evidence="1">Cell membrane</location>
        <topology evidence="1">Multi-pass membrane protein</topology>
    </subcellularLocation>
    <subcellularLocation>
        <location evidence="6">Membrane</location>
        <topology evidence="6">Multi-pass membrane protein</topology>
    </subcellularLocation>
</comment>
<keyword evidence="6" id="KW-0653">Protein transport</keyword>
<reference evidence="10" key="2">
    <citation type="journal article" date="2016" name="Int. J. Syst. Evol. Microbiol.">
        <title>Caldimicrobium thiodismutans sp. nov., a sulfur-disproportionating bacterium isolated from a hot spring.</title>
        <authorList>
            <person name="Kojima H."/>
            <person name="Umezawa K."/>
            <person name="Fukui M."/>
        </authorList>
    </citation>
    <scope>NUCLEOTIDE SEQUENCE [LARGE SCALE GENOMIC DNA]</scope>
    <source>
        <strain evidence="10">TF1</strain>
    </source>
</reference>
<dbReference type="KEGG" id="cthi:THC_1279"/>